<dbReference type="GO" id="GO:0030246">
    <property type="term" value="F:carbohydrate binding"/>
    <property type="evidence" value="ECO:0007669"/>
    <property type="project" value="InterPro"/>
</dbReference>
<name>L8PSE9_STRVR</name>
<reference evidence="2 3" key="1">
    <citation type="journal article" date="2013" name="Genome Announc.">
        <title>Draft Genome Sequence of Streptomyces viridochromogenes Strain Tu57, Producer of Avilamycin.</title>
        <authorList>
            <person name="Gruning B.A."/>
            <person name="Erxleben A."/>
            <person name="Hahnlein A."/>
            <person name="Gunther S."/>
        </authorList>
    </citation>
    <scope>NUCLEOTIDE SEQUENCE [LARGE SCALE GENOMIC DNA]</scope>
    <source>
        <strain evidence="2 3">Tue57</strain>
    </source>
</reference>
<dbReference type="EMBL" id="AMLP01000028">
    <property type="protein sequence ID" value="ELS58327.1"/>
    <property type="molecule type" value="Genomic_DNA"/>
</dbReference>
<proteinExistence type="predicted"/>
<dbReference type="PATRIC" id="fig|1160705.3.peg.719"/>
<dbReference type="Gene3D" id="2.60.40.2220">
    <property type="match status" value="1"/>
</dbReference>
<comment type="caution">
    <text evidence="2">The sequence shown here is derived from an EMBL/GenBank/DDBJ whole genome shotgun (WGS) entry which is preliminary data.</text>
</comment>
<dbReference type="Proteomes" id="UP000011205">
    <property type="component" value="Unassembled WGS sequence"/>
</dbReference>
<evidence type="ECO:0000313" key="3">
    <source>
        <dbReference type="Proteomes" id="UP000011205"/>
    </source>
</evidence>
<evidence type="ECO:0000313" key="2">
    <source>
        <dbReference type="EMBL" id="ELS58327.1"/>
    </source>
</evidence>
<dbReference type="InterPro" id="IPR041147">
    <property type="entry name" value="GH38_C"/>
</dbReference>
<dbReference type="GO" id="GO:0004559">
    <property type="term" value="F:alpha-mannosidase activity"/>
    <property type="evidence" value="ECO:0007669"/>
    <property type="project" value="TreeGrafter"/>
</dbReference>
<organism evidence="2 3">
    <name type="scientific">Streptomyces viridochromogenes Tue57</name>
    <dbReference type="NCBI Taxonomy" id="1160705"/>
    <lineage>
        <taxon>Bacteria</taxon>
        <taxon>Bacillati</taxon>
        <taxon>Actinomycetota</taxon>
        <taxon>Actinomycetes</taxon>
        <taxon>Kitasatosporales</taxon>
        <taxon>Streptomycetaceae</taxon>
        <taxon>Streptomyces</taxon>
    </lineage>
</organism>
<dbReference type="PANTHER" id="PTHR46017:SF1">
    <property type="entry name" value="ALPHA-MANNOSIDASE 2C1"/>
    <property type="match status" value="1"/>
</dbReference>
<dbReference type="GO" id="GO:0009313">
    <property type="term" value="P:oligosaccharide catabolic process"/>
    <property type="evidence" value="ECO:0007669"/>
    <property type="project" value="TreeGrafter"/>
</dbReference>
<evidence type="ECO:0000259" key="1">
    <source>
        <dbReference type="Pfam" id="PF17677"/>
    </source>
</evidence>
<dbReference type="SUPFAM" id="SSF74650">
    <property type="entry name" value="Galactose mutarotase-like"/>
    <property type="match status" value="1"/>
</dbReference>
<dbReference type="Pfam" id="PF17677">
    <property type="entry name" value="Glyco_hydro38C2"/>
    <property type="match status" value="1"/>
</dbReference>
<protein>
    <submittedName>
        <fullName evidence="2">Putative Alpha-mannosidase</fullName>
    </submittedName>
</protein>
<accession>L8PSE9</accession>
<feature type="domain" description="Glycosyl hydrolases family 38 C-terminal" evidence="1">
    <location>
        <begin position="19"/>
        <end position="92"/>
    </location>
</feature>
<sequence length="100" mass="10765">MTGGVAEVAALVAVDRDAVVATAVKPADDGSGDVVVRLHEAHGGRVRATLTADFEVADVTATDLLERPPPETPPYDGRRVALRLRPFELVTLRLRRVRAR</sequence>
<dbReference type="PANTHER" id="PTHR46017">
    <property type="entry name" value="ALPHA-MANNOSIDASE 2C1"/>
    <property type="match status" value="1"/>
</dbReference>
<gene>
    <name evidence="2" type="ORF">STVIR_0724</name>
</gene>
<dbReference type="InterPro" id="IPR011013">
    <property type="entry name" value="Gal_mutarotase_sf_dom"/>
</dbReference>
<dbReference type="AlphaFoldDB" id="L8PSE9"/>